<sequence length="213" mass="22926">MESIQTDGGHRPRSPDETSPFRRLPRQEDAPNGRVLADLFQPHAPLPSSQLSNDQREQANRNPQNPPDGAADTVVAHGDRSATAAEGESQHQLHQLPQYQQFLLLPIDPRYLTPQFLAIASNPAHSVGDRTPTPRSPLIPPLTVSTGDRTPTAESPRTPTVDASSIPPLSLGTGNKTPTEEASRIPQDDVDPCSPTLSTGSEVSIGDCLPEYI</sequence>
<feature type="region of interest" description="Disordered" evidence="1">
    <location>
        <begin position="1"/>
        <end position="93"/>
    </location>
</feature>
<feature type="compositionally biased region" description="Polar residues" evidence="1">
    <location>
        <begin position="143"/>
        <end position="163"/>
    </location>
</feature>
<feature type="compositionally biased region" description="Basic and acidic residues" evidence="1">
    <location>
        <begin position="178"/>
        <end position="187"/>
    </location>
</feature>
<evidence type="ECO:0000256" key="1">
    <source>
        <dbReference type="SAM" id="MobiDB-lite"/>
    </source>
</evidence>
<dbReference type="GeneID" id="62205532"/>
<reference evidence="2" key="2">
    <citation type="submission" date="2020-08" db="EMBL/GenBank/DDBJ databases">
        <title>Draft Genome Sequence of Cumin Blight Pathogen Alternaria burnsii.</title>
        <authorList>
            <person name="Feng Z."/>
        </authorList>
    </citation>
    <scope>NUCLEOTIDE SEQUENCE</scope>
    <source>
        <strain evidence="2">CBS107.38</strain>
    </source>
</reference>
<protein>
    <submittedName>
        <fullName evidence="2">Uncharacterized protein</fullName>
    </submittedName>
</protein>
<gene>
    <name evidence="2" type="ORF">GT037_007307</name>
</gene>
<evidence type="ECO:0000313" key="3">
    <source>
        <dbReference type="Proteomes" id="UP000596902"/>
    </source>
</evidence>
<feature type="compositionally biased region" description="Basic and acidic residues" evidence="1">
    <location>
        <begin position="8"/>
        <end position="31"/>
    </location>
</feature>
<accession>A0A8H7EG33</accession>
<dbReference type="AlphaFoldDB" id="A0A8H7EG33"/>
<keyword evidence="3" id="KW-1185">Reference proteome</keyword>
<name>A0A8H7EG33_9PLEO</name>
<dbReference type="Proteomes" id="UP000596902">
    <property type="component" value="Unassembled WGS sequence"/>
</dbReference>
<reference evidence="2" key="1">
    <citation type="submission" date="2020-01" db="EMBL/GenBank/DDBJ databases">
        <authorList>
            <person name="Feng Z.H.Z."/>
        </authorList>
    </citation>
    <scope>NUCLEOTIDE SEQUENCE</scope>
    <source>
        <strain evidence="2">CBS107.38</strain>
    </source>
</reference>
<proteinExistence type="predicted"/>
<feature type="region of interest" description="Disordered" evidence="1">
    <location>
        <begin position="124"/>
        <end position="213"/>
    </location>
</feature>
<organism evidence="2 3">
    <name type="scientific">Alternaria burnsii</name>
    <dbReference type="NCBI Taxonomy" id="1187904"/>
    <lineage>
        <taxon>Eukaryota</taxon>
        <taxon>Fungi</taxon>
        <taxon>Dikarya</taxon>
        <taxon>Ascomycota</taxon>
        <taxon>Pezizomycotina</taxon>
        <taxon>Dothideomycetes</taxon>
        <taxon>Pleosporomycetidae</taxon>
        <taxon>Pleosporales</taxon>
        <taxon>Pleosporineae</taxon>
        <taxon>Pleosporaceae</taxon>
        <taxon>Alternaria</taxon>
        <taxon>Alternaria sect. Alternaria</taxon>
    </lineage>
</organism>
<evidence type="ECO:0000313" key="2">
    <source>
        <dbReference type="EMBL" id="KAF7674547.1"/>
    </source>
</evidence>
<dbReference type="EMBL" id="JAAABM010000010">
    <property type="protein sequence ID" value="KAF7674547.1"/>
    <property type="molecule type" value="Genomic_DNA"/>
</dbReference>
<comment type="caution">
    <text evidence="2">The sequence shown here is derived from an EMBL/GenBank/DDBJ whole genome shotgun (WGS) entry which is preliminary data.</text>
</comment>
<dbReference type="RefSeq" id="XP_038784842.1">
    <property type="nucleotide sequence ID" value="XM_038932354.1"/>
</dbReference>